<accession>A0ABS5GJQ0</accession>
<protein>
    <recommendedName>
        <fullName evidence="3">Signal transduction histidine kinase dimerisation/phosphoacceptor domain-containing protein</fullName>
    </recommendedName>
</protein>
<evidence type="ECO:0000313" key="2">
    <source>
        <dbReference type="Proteomes" id="UP001314635"/>
    </source>
</evidence>
<keyword evidence="2" id="KW-1185">Reference proteome</keyword>
<proteinExistence type="predicted"/>
<dbReference type="RefSeq" id="WP_172243882.1">
    <property type="nucleotide sequence ID" value="NZ_JABFDP010000057.1"/>
</dbReference>
<sequence length="103" mass="11564">MPNVLKFPQLGLAPPGRIYTASRDAETEGLLDRRHQPTNARHDIGNIILCLEVAALQLRRADAIKSETDQIRTASEHLLMAEELIEIVRRKAMRIESRGLVAL</sequence>
<comment type="caution">
    <text evidence="1">The sequence shown here is derived from an EMBL/GenBank/DDBJ whole genome shotgun (WGS) entry which is preliminary data.</text>
</comment>
<evidence type="ECO:0008006" key="3">
    <source>
        <dbReference type="Google" id="ProtNLM"/>
    </source>
</evidence>
<evidence type="ECO:0000313" key="1">
    <source>
        <dbReference type="EMBL" id="MBR1141494.1"/>
    </source>
</evidence>
<reference evidence="2" key="1">
    <citation type="journal article" date="2021" name="ISME J.">
        <title>Evolutionary origin and ecological implication of a unique nif island in free-living Bradyrhizobium lineages.</title>
        <authorList>
            <person name="Tao J."/>
        </authorList>
    </citation>
    <scope>NUCLEOTIDE SEQUENCE [LARGE SCALE GENOMIC DNA]</scope>
    <source>
        <strain evidence="2">SZCCT0094</strain>
    </source>
</reference>
<name>A0ABS5GJQ0_9BRAD</name>
<organism evidence="1 2">
    <name type="scientific">Bradyrhizobium denitrificans</name>
    <dbReference type="NCBI Taxonomy" id="2734912"/>
    <lineage>
        <taxon>Bacteria</taxon>
        <taxon>Pseudomonadati</taxon>
        <taxon>Pseudomonadota</taxon>
        <taxon>Alphaproteobacteria</taxon>
        <taxon>Hyphomicrobiales</taxon>
        <taxon>Nitrobacteraceae</taxon>
        <taxon>Bradyrhizobium</taxon>
    </lineage>
</organism>
<dbReference type="Proteomes" id="UP001314635">
    <property type="component" value="Unassembled WGS sequence"/>
</dbReference>
<gene>
    <name evidence="1" type="ORF">JQ619_37685</name>
</gene>
<dbReference type="EMBL" id="JAFCLK010000069">
    <property type="protein sequence ID" value="MBR1141494.1"/>
    <property type="molecule type" value="Genomic_DNA"/>
</dbReference>